<gene>
    <name evidence="11" type="ORF">JTE90_008896</name>
</gene>
<evidence type="ECO:0000313" key="12">
    <source>
        <dbReference type="Proteomes" id="UP000827092"/>
    </source>
</evidence>
<evidence type="ECO:0000256" key="9">
    <source>
        <dbReference type="ARBA" id="ARBA00023160"/>
    </source>
</evidence>
<dbReference type="GO" id="GO:0034625">
    <property type="term" value="P:fatty acid elongation, monounsaturated fatty acid"/>
    <property type="evidence" value="ECO:0007669"/>
    <property type="project" value="TreeGrafter"/>
</dbReference>
<dbReference type="InterPro" id="IPR002076">
    <property type="entry name" value="ELO_fam"/>
</dbReference>
<feature type="transmembrane region" description="Helical" evidence="10">
    <location>
        <begin position="160"/>
        <end position="187"/>
    </location>
</feature>
<evidence type="ECO:0000256" key="2">
    <source>
        <dbReference type="ARBA" id="ARBA00022516"/>
    </source>
</evidence>
<evidence type="ECO:0000256" key="1">
    <source>
        <dbReference type="ARBA" id="ARBA00004141"/>
    </source>
</evidence>
<evidence type="ECO:0000256" key="5">
    <source>
        <dbReference type="ARBA" id="ARBA00022832"/>
    </source>
</evidence>
<dbReference type="GO" id="GO:0009922">
    <property type="term" value="F:fatty acid elongase activity"/>
    <property type="evidence" value="ECO:0007669"/>
    <property type="project" value="UniProtKB-EC"/>
</dbReference>
<feature type="transmembrane region" description="Helical" evidence="10">
    <location>
        <begin position="60"/>
        <end position="86"/>
    </location>
</feature>
<keyword evidence="7 10" id="KW-0443">Lipid metabolism</keyword>
<comment type="subcellular location">
    <subcellularLocation>
        <location evidence="1">Membrane</location>
        <topology evidence="1">Multi-pass membrane protein</topology>
    </subcellularLocation>
</comment>
<feature type="transmembrane region" description="Helical" evidence="10">
    <location>
        <begin position="226"/>
        <end position="248"/>
    </location>
</feature>
<organism evidence="11 12">
    <name type="scientific">Oedothorax gibbosus</name>
    <dbReference type="NCBI Taxonomy" id="931172"/>
    <lineage>
        <taxon>Eukaryota</taxon>
        <taxon>Metazoa</taxon>
        <taxon>Ecdysozoa</taxon>
        <taxon>Arthropoda</taxon>
        <taxon>Chelicerata</taxon>
        <taxon>Arachnida</taxon>
        <taxon>Araneae</taxon>
        <taxon>Araneomorphae</taxon>
        <taxon>Entelegynae</taxon>
        <taxon>Araneoidea</taxon>
        <taxon>Linyphiidae</taxon>
        <taxon>Erigoninae</taxon>
        <taxon>Oedothorax</taxon>
    </lineage>
</organism>
<dbReference type="GO" id="GO:0034626">
    <property type="term" value="P:fatty acid elongation, polyunsaturated fatty acid"/>
    <property type="evidence" value="ECO:0007669"/>
    <property type="project" value="TreeGrafter"/>
</dbReference>
<evidence type="ECO:0000256" key="7">
    <source>
        <dbReference type="ARBA" id="ARBA00023098"/>
    </source>
</evidence>
<name>A0AAV6UI57_9ARAC</name>
<dbReference type="EC" id="2.3.1.199" evidence="10"/>
<dbReference type="PROSITE" id="PS01188">
    <property type="entry name" value="ELO"/>
    <property type="match status" value="1"/>
</dbReference>
<accession>A0AAV6UI57</accession>
<dbReference type="PANTHER" id="PTHR11157">
    <property type="entry name" value="FATTY ACID ACYL TRANSFERASE-RELATED"/>
    <property type="match status" value="1"/>
</dbReference>
<comment type="catalytic activity">
    <reaction evidence="10">
        <text>a very-long-chain acyl-CoA + malonyl-CoA + H(+) = a very-long-chain 3-oxoacyl-CoA + CO2 + CoA</text>
        <dbReference type="Rhea" id="RHEA:32727"/>
        <dbReference type="ChEBI" id="CHEBI:15378"/>
        <dbReference type="ChEBI" id="CHEBI:16526"/>
        <dbReference type="ChEBI" id="CHEBI:57287"/>
        <dbReference type="ChEBI" id="CHEBI:57384"/>
        <dbReference type="ChEBI" id="CHEBI:90725"/>
        <dbReference type="ChEBI" id="CHEBI:90736"/>
        <dbReference type="EC" id="2.3.1.199"/>
    </reaction>
</comment>
<keyword evidence="5 10" id="KW-0276">Fatty acid metabolism</keyword>
<proteinExistence type="inferred from homology"/>
<keyword evidence="2 10" id="KW-0444">Lipid biosynthesis</keyword>
<comment type="similarity">
    <text evidence="10">Belongs to the ELO family.</text>
</comment>
<dbReference type="Pfam" id="PF01151">
    <property type="entry name" value="ELO"/>
    <property type="match status" value="1"/>
</dbReference>
<dbReference type="GO" id="GO:0005789">
    <property type="term" value="C:endoplasmic reticulum membrane"/>
    <property type="evidence" value="ECO:0007669"/>
    <property type="project" value="TreeGrafter"/>
</dbReference>
<evidence type="ECO:0000256" key="10">
    <source>
        <dbReference type="RuleBase" id="RU361115"/>
    </source>
</evidence>
<dbReference type="Proteomes" id="UP000827092">
    <property type="component" value="Unassembled WGS sequence"/>
</dbReference>
<keyword evidence="4 10" id="KW-0812">Transmembrane</keyword>
<sequence length="255" mass="30373">MTVLNSIYSFIFECEDLGRKAQFGHPYIPYCILIFYVLFCKWIGPSLMKNRKAFELKNLLIFYNFFQMMANSYITIVTVITVVTYWDQRCVHDITGHLAAGVLGRKLHTWHLYLIKFIDLLDAVFFVLRKKDKQITFLHVFHHVAVCWVYYRYIETLDMGFYLVITIAINCFVHVIMYLYYFLAAFGPHMQKYLWWKKYLTTMQMMQFAIILTYMSVSFATGCNKAGAMEITFFLFILSLLALFANYYRKTFKTE</sequence>
<keyword evidence="6 10" id="KW-1133">Transmembrane helix</keyword>
<keyword evidence="8 10" id="KW-0472">Membrane</keyword>
<feature type="transmembrane region" description="Helical" evidence="10">
    <location>
        <begin position="135"/>
        <end position="154"/>
    </location>
</feature>
<reference evidence="11 12" key="1">
    <citation type="journal article" date="2022" name="Nat. Ecol. Evol.">
        <title>A masculinizing supergene underlies an exaggerated male reproductive morph in a spider.</title>
        <authorList>
            <person name="Hendrickx F."/>
            <person name="De Corte Z."/>
            <person name="Sonet G."/>
            <person name="Van Belleghem S.M."/>
            <person name="Kostlbacher S."/>
            <person name="Vangestel C."/>
        </authorList>
    </citation>
    <scope>NUCLEOTIDE SEQUENCE [LARGE SCALE GENOMIC DNA]</scope>
    <source>
        <strain evidence="11">W744_W776</strain>
    </source>
</reference>
<protein>
    <recommendedName>
        <fullName evidence="10">Elongation of very long chain fatty acids protein</fullName>
        <ecNumber evidence="10">2.3.1.199</ecNumber>
    </recommendedName>
    <alternativeName>
        <fullName evidence="10">Very-long-chain 3-oxoacyl-CoA synthase</fullName>
    </alternativeName>
</protein>
<feature type="transmembrane region" description="Helical" evidence="10">
    <location>
        <begin position="110"/>
        <end position="128"/>
    </location>
</feature>
<feature type="transmembrane region" description="Helical" evidence="10">
    <location>
        <begin position="27"/>
        <end position="48"/>
    </location>
</feature>
<dbReference type="InterPro" id="IPR030457">
    <property type="entry name" value="ELO_CS"/>
</dbReference>
<keyword evidence="9 10" id="KW-0275">Fatty acid biosynthesis</keyword>
<comment type="caution">
    <text evidence="11">The sequence shown here is derived from an EMBL/GenBank/DDBJ whole genome shotgun (WGS) entry which is preliminary data.</text>
</comment>
<evidence type="ECO:0000256" key="3">
    <source>
        <dbReference type="ARBA" id="ARBA00022679"/>
    </source>
</evidence>
<dbReference type="AlphaFoldDB" id="A0AAV6UI57"/>
<evidence type="ECO:0000256" key="6">
    <source>
        <dbReference type="ARBA" id="ARBA00022989"/>
    </source>
</evidence>
<keyword evidence="3 10" id="KW-0808">Transferase</keyword>
<evidence type="ECO:0000256" key="8">
    <source>
        <dbReference type="ARBA" id="ARBA00023136"/>
    </source>
</evidence>
<dbReference type="GO" id="GO:0042761">
    <property type="term" value="P:very long-chain fatty acid biosynthetic process"/>
    <property type="evidence" value="ECO:0007669"/>
    <property type="project" value="TreeGrafter"/>
</dbReference>
<evidence type="ECO:0000313" key="11">
    <source>
        <dbReference type="EMBL" id="KAG8184110.1"/>
    </source>
</evidence>
<dbReference type="GO" id="GO:0019367">
    <property type="term" value="P:fatty acid elongation, saturated fatty acid"/>
    <property type="evidence" value="ECO:0007669"/>
    <property type="project" value="TreeGrafter"/>
</dbReference>
<dbReference type="EMBL" id="JAFNEN010000386">
    <property type="protein sequence ID" value="KAG8184110.1"/>
    <property type="molecule type" value="Genomic_DNA"/>
</dbReference>
<keyword evidence="12" id="KW-1185">Reference proteome</keyword>
<evidence type="ECO:0000256" key="4">
    <source>
        <dbReference type="ARBA" id="ARBA00022692"/>
    </source>
</evidence>
<dbReference type="GO" id="GO:0030148">
    <property type="term" value="P:sphingolipid biosynthetic process"/>
    <property type="evidence" value="ECO:0007669"/>
    <property type="project" value="TreeGrafter"/>
</dbReference>
<feature type="transmembrane region" description="Helical" evidence="10">
    <location>
        <begin position="199"/>
        <end position="220"/>
    </location>
</feature>